<evidence type="ECO:0000259" key="3">
    <source>
        <dbReference type="SMART" id="SM00672"/>
    </source>
</evidence>
<dbReference type="PANTHER" id="PTHR12203">
    <property type="entry name" value="KDEL LYS-ASP-GLU-LEU CONTAINING - RELATED"/>
    <property type="match status" value="1"/>
</dbReference>
<keyword evidence="2" id="KW-0808">Transferase</keyword>
<dbReference type="Pfam" id="PF05686">
    <property type="entry name" value="Glyco_transf_90"/>
    <property type="match status" value="1"/>
</dbReference>
<dbReference type="SMART" id="SM00672">
    <property type="entry name" value="CAP10"/>
    <property type="match status" value="1"/>
</dbReference>
<comment type="similarity">
    <text evidence="1">Belongs to the glycosyltransferase 90 family.</text>
</comment>
<proteinExistence type="inferred from homology"/>
<dbReference type="AlphaFoldDB" id="A0A150GK76"/>
<dbReference type="PANTHER" id="PTHR12203:SF35">
    <property type="entry name" value="PROTEIN O-GLUCOSYLTRANSFERASE 1"/>
    <property type="match status" value="1"/>
</dbReference>
<evidence type="ECO:0000313" key="4">
    <source>
        <dbReference type="EMBL" id="KXZ50192.1"/>
    </source>
</evidence>
<dbReference type="EMBL" id="LSYV01000018">
    <property type="protein sequence ID" value="KXZ50192.1"/>
    <property type="molecule type" value="Genomic_DNA"/>
</dbReference>
<sequence>MSSTTRNSLGLQGLVAAILMVAARVSAVLHTDLFNASAPSDPDILIRRILPGVQRATTEQDLEPLLRDNLEPDLRPWRQLGRPLTRLDFLDFLYQIDTQASGPGAAGARGRRPNATRGGTGGGAIWLEYRRHFLAIVLIRGNVMRWWAYPGARGWCTRRVKYIAEQFHSFIASAGMVFPDVVYVMNGYDKPLCDATANCSAPLFSFDKRWDPAAYAAGQPGSAHTDILHPVMNHPFEELIDYPWAKKIEMGFMRVGVYAAMAANCSRVLVHRVAQSKAGREVLDVGIYQNRHWKVKVKTVPPVPMELHARWKYLINTDGQSASWRLAKLLAINSAILKYRSDAIEYYYRSLREGENYVSFDNLDVVQVIRGLKSRDAELQAMAARNQAFAYRYLSQHSRTLYAKISFERYKGLYSDMDEFLREIPDDFSMSWFLQLRAKLIRARAGAR</sequence>
<dbReference type="InterPro" id="IPR051091">
    <property type="entry name" value="O-Glucosyltr/Glycosyltrsf_90"/>
</dbReference>
<name>A0A150GK76_GONPE</name>
<dbReference type="OrthoDB" id="202415at2759"/>
<protein>
    <recommendedName>
        <fullName evidence="3">Glycosyl transferase CAP10 domain-containing protein</fullName>
    </recommendedName>
</protein>
<evidence type="ECO:0000256" key="1">
    <source>
        <dbReference type="ARBA" id="ARBA00010118"/>
    </source>
</evidence>
<reference evidence="5" key="1">
    <citation type="journal article" date="2016" name="Nat. Commun.">
        <title>The Gonium pectorale genome demonstrates co-option of cell cycle regulation during the evolution of multicellularity.</title>
        <authorList>
            <person name="Hanschen E.R."/>
            <person name="Marriage T.N."/>
            <person name="Ferris P.J."/>
            <person name="Hamaji T."/>
            <person name="Toyoda A."/>
            <person name="Fujiyama A."/>
            <person name="Neme R."/>
            <person name="Noguchi H."/>
            <person name="Minakuchi Y."/>
            <person name="Suzuki M."/>
            <person name="Kawai-Toyooka H."/>
            <person name="Smith D.R."/>
            <person name="Sparks H."/>
            <person name="Anderson J."/>
            <person name="Bakaric R."/>
            <person name="Luria V."/>
            <person name="Karger A."/>
            <person name="Kirschner M.W."/>
            <person name="Durand P.M."/>
            <person name="Michod R.E."/>
            <person name="Nozaki H."/>
            <person name="Olson B.J."/>
        </authorList>
    </citation>
    <scope>NUCLEOTIDE SEQUENCE [LARGE SCALE GENOMIC DNA]</scope>
    <source>
        <strain evidence="5">NIES-2863</strain>
    </source>
</reference>
<dbReference type="GO" id="GO:0016740">
    <property type="term" value="F:transferase activity"/>
    <property type="evidence" value="ECO:0007669"/>
    <property type="project" value="UniProtKB-KW"/>
</dbReference>
<gene>
    <name evidence="4" type="ORF">GPECTOR_17g829</name>
</gene>
<accession>A0A150GK76</accession>
<evidence type="ECO:0000313" key="5">
    <source>
        <dbReference type="Proteomes" id="UP000075714"/>
    </source>
</evidence>
<dbReference type="Proteomes" id="UP000075714">
    <property type="component" value="Unassembled WGS sequence"/>
</dbReference>
<keyword evidence="5" id="KW-1185">Reference proteome</keyword>
<feature type="domain" description="Glycosyl transferase CAP10" evidence="3">
    <location>
        <begin position="177"/>
        <end position="411"/>
    </location>
</feature>
<dbReference type="InterPro" id="IPR006598">
    <property type="entry name" value="CAP10"/>
</dbReference>
<evidence type="ECO:0000256" key="2">
    <source>
        <dbReference type="ARBA" id="ARBA00022679"/>
    </source>
</evidence>
<organism evidence="4 5">
    <name type="scientific">Gonium pectorale</name>
    <name type="common">Green alga</name>
    <dbReference type="NCBI Taxonomy" id="33097"/>
    <lineage>
        <taxon>Eukaryota</taxon>
        <taxon>Viridiplantae</taxon>
        <taxon>Chlorophyta</taxon>
        <taxon>core chlorophytes</taxon>
        <taxon>Chlorophyceae</taxon>
        <taxon>CS clade</taxon>
        <taxon>Chlamydomonadales</taxon>
        <taxon>Volvocaceae</taxon>
        <taxon>Gonium</taxon>
    </lineage>
</organism>
<comment type="caution">
    <text evidence="4">The sequence shown here is derived from an EMBL/GenBank/DDBJ whole genome shotgun (WGS) entry which is preliminary data.</text>
</comment>